<dbReference type="Proteomes" id="UP000237105">
    <property type="component" value="Unassembled WGS sequence"/>
</dbReference>
<dbReference type="STRING" id="3476.A0A2P5B0X3"/>
<keyword evidence="1" id="KW-0378">Hydrolase</keyword>
<keyword evidence="2" id="KW-1185">Reference proteome</keyword>
<reference evidence="2" key="1">
    <citation type="submission" date="2016-06" db="EMBL/GenBank/DDBJ databases">
        <title>Parallel loss of symbiosis genes in relatives of nitrogen-fixing non-legume Parasponia.</title>
        <authorList>
            <person name="Van Velzen R."/>
            <person name="Holmer R."/>
            <person name="Bu F."/>
            <person name="Rutten L."/>
            <person name="Van Zeijl A."/>
            <person name="Liu W."/>
            <person name="Santuari L."/>
            <person name="Cao Q."/>
            <person name="Sharma T."/>
            <person name="Shen D."/>
            <person name="Roswanjaya Y."/>
            <person name="Wardhani T."/>
            <person name="Kalhor M.S."/>
            <person name="Jansen J."/>
            <person name="Van den Hoogen J."/>
            <person name="Gungor B."/>
            <person name="Hartog M."/>
            <person name="Hontelez J."/>
            <person name="Verver J."/>
            <person name="Yang W.-C."/>
            <person name="Schijlen E."/>
            <person name="Repin R."/>
            <person name="Schilthuizen M."/>
            <person name="Schranz E."/>
            <person name="Heidstra R."/>
            <person name="Miyata K."/>
            <person name="Fedorova E."/>
            <person name="Kohlen W."/>
            <person name="Bisseling T."/>
            <person name="Smit S."/>
            <person name="Geurts R."/>
        </authorList>
    </citation>
    <scope>NUCLEOTIDE SEQUENCE [LARGE SCALE GENOMIC DNA]</scope>
    <source>
        <strain evidence="2">cv. WU1-14</strain>
    </source>
</reference>
<dbReference type="GO" id="GO:0016787">
    <property type="term" value="F:hydrolase activity"/>
    <property type="evidence" value="ECO:0007669"/>
    <property type="project" value="UniProtKB-KW"/>
</dbReference>
<proteinExistence type="predicted"/>
<gene>
    <name evidence="1" type="ORF">PanWU01x14_282070</name>
</gene>
<dbReference type="PANTHER" id="PTHR45763:SF51">
    <property type="entry name" value="ALPHA_BETA-HYDROLASES SUPERFAMILY PROTEIN"/>
    <property type="match status" value="1"/>
</dbReference>
<dbReference type="Gene3D" id="3.40.50.1820">
    <property type="entry name" value="alpha/beta hydrolase"/>
    <property type="match status" value="1"/>
</dbReference>
<dbReference type="SUPFAM" id="SSF53474">
    <property type="entry name" value="alpha/beta-Hydrolases"/>
    <property type="match status" value="1"/>
</dbReference>
<comment type="caution">
    <text evidence="1">The sequence shown here is derived from an EMBL/GenBank/DDBJ whole genome shotgun (WGS) entry which is preliminary data.</text>
</comment>
<dbReference type="OrthoDB" id="294702at2759"/>
<dbReference type="InterPro" id="IPR029058">
    <property type="entry name" value="AB_hydrolase_fold"/>
</dbReference>
<name>A0A2P5B0X3_PARAD</name>
<accession>A0A2P5B0X3</accession>
<dbReference type="PANTHER" id="PTHR45763">
    <property type="entry name" value="HYDROLASE, ALPHA/BETA FOLD FAMILY PROTEIN, EXPRESSED-RELATED"/>
    <property type="match status" value="1"/>
</dbReference>
<protein>
    <submittedName>
        <fullName evidence="1">Alpha/Beta hydrolase fold containing protein</fullName>
    </submittedName>
</protein>
<organism evidence="1 2">
    <name type="scientific">Parasponia andersonii</name>
    <name type="common">Sponia andersonii</name>
    <dbReference type="NCBI Taxonomy" id="3476"/>
    <lineage>
        <taxon>Eukaryota</taxon>
        <taxon>Viridiplantae</taxon>
        <taxon>Streptophyta</taxon>
        <taxon>Embryophyta</taxon>
        <taxon>Tracheophyta</taxon>
        <taxon>Spermatophyta</taxon>
        <taxon>Magnoliopsida</taxon>
        <taxon>eudicotyledons</taxon>
        <taxon>Gunneridae</taxon>
        <taxon>Pentapetalae</taxon>
        <taxon>rosids</taxon>
        <taxon>fabids</taxon>
        <taxon>Rosales</taxon>
        <taxon>Cannabaceae</taxon>
        <taxon>Parasponia</taxon>
    </lineage>
</organism>
<evidence type="ECO:0000313" key="2">
    <source>
        <dbReference type="Proteomes" id="UP000237105"/>
    </source>
</evidence>
<dbReference type="AlphaFoldDB" id="A0A2P5B0X3"/>
<dbReference type="EMBL" id="JXTB01000392">
    <property type="protein sequence ID" value="PON42449.1"/>
    <property type="molecule type" value="Genomic_DNA"/>
</dbReference>
<evidence type="ECO:0000313" key="1">
    <source>
        <dbReference type="EMBL" id="PON42449.1"/>
    </source>
</evidence>
<sequence length="214" mass="24549">MGGQVLWSILKYIPHRIAGAALIAPVVNYWWTGFPANLSNAALNQEFWNDWWAYGVCHHTPWLTCWWNTRKWFPSASVLALSSDVLSSQDKALLNSSKRRARKAYMAHVLVEYSEMAQVTKQGEYESVHRDLIVGFGQWEFSPVELENPFPNNEGSVHVWHGDEDLLVPVLLQRYIAQQLPWIHYHELPGAGHLFPEAGKMWDTIVKEVLLGKV</sequence>